<dbReference type="PANTHER" id="PTHR43791:SF92">
    <property type="entry name" value="AGL026WP"/>
    <property type="match status" value="1"/>
</dbReference>
<keyword evidence="4" id="KW-1133">Transmembrane helix</keyword>
<dbReference type="InterPro" id="IPR036259">
    <property type="entry name" value="MFS_trans_sf"/>
</dbReference>
<dbReference type="AlphaFoldDB" id="A0A9W8PE86"/>
<sequence length="148" mass="16975">MAGEDMIKDNGDEVRLETLDGVSADIHDRPTKEKALVRRIDKRMMPLMMLLYILNYLDRNNIATARLGNFEEDIGLVNEQYNTVISIFFVGYILTQVPTNMILNKMRPSIFLVRVGGTLCSEILTNSSAFYHGLLGNRERLYWSRAEL</sequence>
<keyword evidence="3" id="KW-0812">Transmembrane</keyword>
<protein>
    <recommendedName>
        <fullName evidence="8">Major facilitator superfamily (MFS) profile domain-containing protein</fullName>
    </recommendedName>
</protein>
<dbReference type="GO" id="GO:0022857">
    <property type="term" value="F:transmembrane transporter activity"/>
    <property type="evidence" value="ECO:0007669"/>
    <property type="project" value="TreeGrafter"/>
</dbReference>
<gene>
    <name evidence="6" type="ORF">NW766_011802</name>
</gene>
<evidence type="ECO:0000256" key="2">
    <source>
        <dbReference type="ARBA" id="ARBA00022448"/>
    </source>
</evidence>
<organism evidence="6 7">
    <name type="scientific">Fusarium irregulare</name>
    <dbReference type="NCBI Taxonomy" id="2494466"/>
    <lineage>
        <taxon>Eukaryota</taxon>
        <taxon>Fungi</taxon>
        <taxon>Dikarya</taxon>
        <taxon>Ascomycota</taxon>
        <taxon>Pezizomycotina</taxon>
        <taxon>Sordariomycetes</taxon>
        <taxon>Hypocreomycetidae</taxon>
        <taxon>Hypocreales</taxon>
        <taxon>Nectriaceae</taxon>
        <taxon>Fusarium</taxon>
        <taxon>Fusarium incarnatum-equiseti species complex</taxon>
    </lineage>
</organism>
<name>A0A9W8PE86_9HYPO</name>
<evidence type="ECO:0000313" key="7">
    <source>
        <dbReference type="Proteomes" id="UP001152130"/>
    </source>
</evidence>
<reference evidence="6" key="1">
    <citation type="submission" date="2022-10" db="EMBL/GenBank/DDBJ databases">
        <title>Fusarium specimens isolated from Avocado Roots.</title>
        <authorList>
            <person name="Stajich J."/>
            <person name="Roper C."/>
            <person name="Heimlech-Rivalta G."/>
        </authorList>
    </citation>
    <scope>NUCLEOTIDE SEQUENCE</scope>
    <source>
        <strain evidence="6">CF00143</strain>
    </source>
</reference>
<proteinExistence type="predicted"/>
<evidence type="ECO:0000256" key="5">
    <source>
        <dbReference type="ARBA" id="ARBA00023136"/>
    </source>
</evidence>
<evidence type="ECO:0000256" key="3">
    <source>
        <dbReference type="ARBA" id="ARBA00022692"/>
    </source>
</evidence>
<dbReference type="EMBL" id="JAPDHF010000025">
    <property type="protein sequence ID" value="KAJ4003947.1"/>
    <property type="molecule type" value="Genomic_DNA"/>
</dbReference>
<dbReference type="GO" id="GO:0016020">
    <property type="term" value="C:membrane"/>
    <property type="evidence" value="ECO:0007669"/>
    <property type="project" value="UniProtKB-SubCell"/>
</dbReference>
<keyword evidence="7" id="KW-1185">Reference proteome</keyword>
<evidence type="ECO:0000256" key="1">
    <source>
        <dbReference type="ARBA" id="ARBA00004141"/>
    </source>
</evidence>
<dbReference type="Proteomes" id="UP001152130">
    <property type="component" value="Unassembled WGS sequence"/>
</dbReference>
<evidence type="ECO:0000313" key="6">
    <source>
        <dbReference type="EMBL" id="KAJ4003947.1"/>
    </source>
</evidence>
<dbReference type="SUPFAM" id="SSF103473">
    <property type="entry name" value="MFS general substrate transporter"/>
    <property type="match status" value="1"/>
</dbReference>
<comment type="subcellular location">
    <subcellularLocation>
        <location evidence="1">Membrane</location>
        <topology evidence="1">Multi-pass membrane protein</topology>
    </subcellularLocation>
</comment>
<evidence type="ECO:0008006" key="8">
    <source>
        <dbReference type="Google" id="ProtNLM"/>
    </source>
</evidence>
<accession>A0A9W8PE86</accession>
<keyword evidence="2" id="KW-0813">Transport</keyword>
<keyword evidence="5" id="KW-0472">Membrane</keyword>
<dbReference type="Gene3D" id="1.20.1250.20">
    <property type="entry name" value="MFS general substrate transporter like domains"/>
    <property type="match status" value="1"/>
</dbReference>
<comment type="caution">
    <text evidence="6">The sequence shown here is derived from an EMBL/GenBank/DDBJ whole genome shotgun (WGS) entry which is preliminary data.</text>
</comment>
<evidence type="ECO:0000256" key="4">
    <source>
        <dbReference type="ARBA" id="ARBA00022989"/>
    </source>
</evidence>
<dbReference type="PANTHER" id="PTHR43791">
    <property type="entry name" value="PERMEASE-RELATED"/>
    <property type="match status" value="1"/>
</dbReference>